<dbReference type="Pfam" id="PF24903">
    <property type="entry name" value="OB_MEIOB_N"/>
    <property type="match status" value="1"/>
</dbReference>
<dbReference type="EMBL" id="VYZN01000034">
    <property type="protein sequence ID" value="KAE9533442.1"/>
    <property type="molecule type" value="Genomic_DNA"/>
</dbReference>
<accession>A0A6G0TIF5</accession>
<protein>
    <recommendedName>
        <fullName evidence="4">MEIOB-like N-terminal domain-containing protein</fullName>
    </recommendedName>
</protein>
<dbReference type="Proteomes" id="UP000475862">
    <property type="component" value="Unassembled WGS sequence"/>
</dbReference>
<dbReference type="GO" id="GO:0000712">
    <property type="term" value="P:resolution of meiotic recombination intermediates"/>
    <property type="evidence" value="ECO:0007669"/>
    <property type="project" value="TreeGrafter"/>
</dbReference>
<dbReference type="OrthoDB" id="9937820at2759"/>
<dbReference type="GO" id="GO:0008310">
    <property type="term" value="F:single-stranded DNA 3'-5' DNA exonuclease activity"/>
    <property type="evidence" value="ECO:0007669"/>
    <property type="project" value="TreeGrafter"/>
</dbReference>
<dbReference type="InterPro" id="IPR056880">
    <property type="entry name" value="OB_MEIOB_N"/>
</dbReference>
<organism evidence="5 6">
    <name type="scientific">Aphis glycines</name>
    <name type="common">Soybean aphid</name>
    <dbReference type="NCBI Taxonomy" id="307491"/>
    <lineage>
        <taxon>Eukaryota</taxon>
        <taxon>Metazoa</taxon>
        <taxon>Ecdysozoa</taxon>
        <taxon>Arthropoda</taxon>
        <taxon>Hexapoda</taxon>
        <taxon>Insecta</taxon>
        <taxon>Pterygota</taxon>
        <taxon>Neoptera</taxon>
        <taxon>Paraneoptera</taxon>
        <taxon>Hemiptera</taxon>
        <taxon>Sternorrhyncha</taxon>
        <taxon>Aphidomorpha</taxon>
        <taxon>Aphidoidea</taxon>
        <taxon>Aphididae</taxon>
        <taxon>Aphidini</taxon>
        <taxon>Aphis</taxon>
        <taxon>Aphis</taxon>
    </lineage>
</organism>
<dbReference type="PANTHER" id="PTHR21166:SF2">
    <property type="entry name" value="CELL DIVISION CONTROL PROTEIN 24 OB DOMAIN-CONTAINING PROTEIN-RELATED"/>
    <property type="match status" value="1"/>
</dbReference>
<feature type="domain" description="MEIOB-like N-terminal" evidence="4">
    <location>
        <begin position="5"/>
        <end position="138"/>
    </location>
</feature>
<dbReference type="InterPro" id="IPR052469">
    <property type="entry name" value="MEIOB"/>
</dbReference>
<name>A0A6G0TIF5_APHGL</name>
<reference evidence="5 6" key="1">
    <citation type="submission" date="2019-08" db="EMBL/GenBank/DDBJ databases">
        <title>The genome of the soybean aphid Biotype 1, its phylome, world population structure and adaptation to the North American continent.</title>
        <authorList>
            <person name="Giordano R."/>
            <person name="Donthu R.K."/>
            <person name="Hernandez A.G."/>
            <person name="Wright C.L."/>
            <person name="Zimin A.V."/>
        </authorList>
    </citation>
    <scope>NUCLEOTIDE SEQUENCE [LARGE SCALE GENOMIC DNA]</scope>
    <source>
        <tissue evidence="5">Whole aphids</tissue>
    </source>
</reference>
<dbReference type="InterPro" id="IPR012340">
    <property type="entry name" value="NA-bd_OB-fold"/>
</dbReference>
<evidence type="ECO:0000259" key="4">
    <source>
        <dbReference type="Pfam" id="PF24903"/>
    </source>
</evidence>
<evidence type="ECO:0000313" key="5">
    <source>
        <dbReference type="EMBL" id="KAE9533442.1"/>
    </source>
</evidence>
<sequence>MNTGVTRLKLNSIFPGTTNILVVGIIIAKQNPKVIISNKENKEKSVFSFTIRDSPEDVVNISVWGSNDYTRRLYNDFKIGDVVDLVNSKVTYKMDVKDKYMPKSSSSFYLTLNENSSQILQHDVKDSMKYKHLLRIPTCPQHIYINIEDIHFSGKNMCGKYCCLLVAVRCVKSTKLIKTKAGKEVFLKEIIVMDKTHPTLAVRIWDKELSERAAQWIPKKTILAFSNLYLEWNIFKRSMTAVVSNRTIITENPITKEANDLKVYANLHLTGLSTKININIPNLSTITEIMTCKRILIKSNEISSQFTAILYGLVSKFNIDGLSPLVLTNNLCGMNVESSYLMCLNPDCSSNFEMEIESYELESIINIRLSITDSTGTLENCILHHQAANKILKEVNYFQNMSFNQRTELKWKYLFTNCMIKLVVTEAHLNEKLTILIVDIENEGPISKFISRVPIY</sequence>
<keyword evidence="1" id="KW-0238">DNA-binding</keyword>
<evidence type="ECO:0000256" key="2">
    <source>
        <dbReference type="ARBA" id="ARBA00023254"/>
    </source>
</evidence>
<proteinExistence type="inferred from homology"/>
<comment type="caution">
    <text evidence="5">The sequence shown here is derived from an EMBL/GenBank/DDBJ whole genome shotgun (WGS) entry which is preliminary data.</text>
</comment>
<dbReference type="PANTHER" id="PTHR21166">
    <property type="entry name" value="CELL DIVISION CONTROL PROTEIN 24 OB DOMAIN-CONTAINING PROTEIN-RELATED"/>
    <property type="match status" value="1"/>
</dbReference>
<gene>
    <name evidence="5" type="ORF">AGLY_009080</name>
</gene>
<evidence type="ECO:0000313" key="6">
    <source>
        <dbReference type="Proteomes" id="UP000475862"/>
    </source>
</evidence>
<dbReference type="AlphaFoldDB" id="A0A6G0TIF5"/>
<keyword evidence="2" id="KW-0469">Meiosis</keyword>
<dbReference type="GO" id="GO:0003697">
    <property type="term" value="F:single-stranded DNA binding"/>
    <property type="evidence" value="ECO:0007669"/>
    <property type="project" value="TreeGrafter"/>
</dbReference>
<keyword evidence="6" id="KW-1185">Reference proteome</keyword>
<dbReference type="Gene3D" id="2.40.50.140">
    <property type="entry name" value="Nucleic acid-binding proteins"/>
    <property type="match status" value="2"/>
</dbReference>
<dbReference type="SUPFAM" id="SSF50249">
    <property type="entry name" value="Nucleic acid-binding proteins"/>
    <property type="match status" value="2"/>
</dbReference>
<evidence type="ECO:0000256" key="1">
    <source>
        <dbReference type="ARBA" id="ARBA00023125"/>
    </source>
</evidence>
<comment type="similarity">
    <text evidence="3">Belongs to the MEIOB family.</text>
</comment>
<evidence type="ECO:0000256" key="3">
    <source>
        <dbReference type="ARBA" id="ARBA00038329"/>
    </source>
</evidence>